<name>A0A316VRE4_9BASI</name>
<protein>
    <submittedName>
        <fullName evidence="2">Uncharacterized protein</fullName>
    </submittedName>
</protein>
<dbReference type="Proteomes" id="UP000245783">
    <property type="component" value="Unassembled WGS sequence"/>
</dbReference>
<keyword evidence="1" id="KW-0732">Signal</keyword>
<keyword evidence="3" id="KW-1185">Reference proteome</keyword>
<feature type="signal peptide" evidence="1">
    <location>
        <begin position="1"/>
        <end position="25"/>
    </location>
</feature>
<organism evidence="2 3">
    <name type="scientific">Ceraceosorus guamensis</name>
    <dbReference type="NCBI Taxonomy" id="1522189"/>
    <lineage>
        <taxon>Eukaryota</taxon>
        <taxon>Fungi</taxon>
        <taxon>Dikarya</taxon>
        <taxon>Basidiomycota</taxon>
        <taxon>Ustilaginomycotina</taxon>
        <taxon>Exobasidiomycetes</taxon>
        <taxon>Ceraceosorales</taxon>
        <taxon>Ceraceosoraceae</taxon>
        <taxon>Ceraceosorus</taxon>
    </lineage>
</organism>
<dbReference type="GeneID" id="37038440"/>
<feature type="chain" id="PRO_5016429685" evidence="1">
    <location>
        <begin position="26"/>
        <end position="123"/>
    </location>
</feature>
<evidence type="ECO:0000256" key="1">
    <source>
        <dbReference type="SAM" id="SignalP"/>
    </source>
</evidence>
<dbReference type="AlphaFoldDB" id="A0A316VRE4"/>
<evidence type="ECO:0000313" key="2">
    <source>
        <dbReference type="EMBL" id="PWN38973.1"/>
    </source>
</evidence>
<dbReference type="InParanoid" id="A0A316VRE4"/>
<proteinExistence type="predicted"/>
<evidence type="ECO:0000313" key="3">
    <source>
        <dbReference type="Proteomes" id="UP000245783"/>
    </source>
</evidence>
<dbReference type="OrthoDB" id="10308684at2759"/>
<reference evidence="2 3" key="1">
    <citation type="journal article" date="2018" name="Mol. Biol. Evol.">
        <title>Broad Genomic Sampling Reveals a Smut Pathogenic Ancestry of the Fungal Clade Ustilaginomycotina.</title>
        <authorList>
            <person name="Kijpornyongpan T."/>
            <person name="Mondo S.J."/>
            <person name="Barry K."/>
            <person name="Sandor L."/>
            <person name="Lee J."/>
            <person name="Lipzen A."/>
            <person name="Pangilinan J."/>
            <person name="LaButti K."/>
            <person name="Hainaut M."/>
            <person name="Henrissat B."/>
            <person name="Grigoriev I.V."/>
            <person name="Spatafora J.W."/>
            <person name="Aime M.C."/>
        </authorList>
    </citation>
    <scope>NUCLEOTIDE SEQUENCE [LARGE SCALE GENOMIC DNA]</scope>
    <source>
        <strain evidence="2 3">MCA 4658</strain>
    </source>
</reference>
<dbReference type="EMBL" id="KZ819509">
    <property type="protein sequence ID" value="PWN38973.1"/>
    <property type="molecule type" value="Genomic_DNA"/>
</dbReference>
<sequence>MPRSCSTIGVAVWIALAVLSNLALGRVNLWKVRTDPPYMTFEEERGNWTVTCETVVGYKAFWSEYAYHANDKATYCLCGHYYTNVDYGQRVIDILQPKFPEWTFNRAPISAPLPKKGPRPGKA</sequence>
<gene>
    <name evidence="2" type="ORF">IE81DRAFT_350584</name>
</gene>
<accession>A0A316VRE4</accession>
<dbReference type="RefSeq" id="XP_025366133.1">
    <property type="nucleotide sequence ID" value="XM_025516570.1"/>
</dbReference>